<dbReference type="RefSeq" id="WP_065044458.1">
    <property type="nucleotide sequence ID" value="NZ_JAUFSA010000001.1"/>
</dbReference>
<evidence type="ECO:0000313" key="3">
    <source>
        <dbReference type="EMBL" id="MDP7733716.1"/>
    </source>
</evidence>
<protein>
    <recommendedName>
        <fullName evidence="2">AbiJ-NTD3 domain-containing protein</fullName>
    </recommendedName>
</protein>
<comment type="caution">
    <text evidence="3">The sequence shown here is derived from an EMBL/GenBank/DDBJ whole genome shotgun (WGS) entry which is preliminary data.</text>
</comment>
<feature type="region of interest" description="Disordered" evidence="1">
    <location>
        <begin position="235"/>
        <end position="256"/>
    </location>
</feature>
<sequence>MSSKRITQITRHKIIDAIILEGISWSGRLEEQDFLGRIYDLGAMPSTDSRYKDAARDIWQHRVLNPTDWDDDWVFSDSRFNLKFADDEVFLRFLAEMLHPVVQIDEAKVASLLKTFNDALGRDGYELYPAEWISGHAVYGWRRRDSFHGGNPALKLRERAVLTDPSVLEEHLTRIRDGLTSDPAAAISSCKNLIESLFRIILDRSQIDYAAKEDIPQLYRKVADVLDLKAESVPGSADIDRVSTSQTPPEVSGRDL</sequence>
<evidence type="ECO:0000256" key="1">
    <source>
        <dbReference type="SAM" id="MobiDB-lite"/>
    </source>
</evidence>
<proteinExistence type="predicted"/>
<dbReference type="Pfam" id="PF18860">
    <property type="entry name" value="AbiJ_NTD3"/>
    <property type="match status" value="1"/>
</dbReference>
<evidence type="ECO:0000313" key="4">
    <source>
        <dbReference type="Proteomes" id="UP001229081"/>
    </source>
</evidence>
<feature type="domain" description="AbiJ-NTD3" evidence="2">
    <location>
        <begin position="5"/>
        <end position="170"/>
    </location>
</feature>
<evidence type="ECO:0000259" key="2">
    <source>
        <dbReference type="Pfam" id="PF18860"/>
    </source>
</evidence>
<reference evidence="3" key="1">
    <citation type="submission" date="2023-06" db="EMBL/GenBank/DDBJ databases">
        <title>Identification of two novel mycobacterium reveal diversities and complexities of Mycobacterium gordonae clade.</title>
        <authorList>
            <person name="Matsumoto Y."/>
            <person name="Nakamura S."/>
            <person name="Motooka D."/>
            <person name="Fukushima K."/>
        </authorList>
    </citation>
    <scope>NUCLEOTIDE SEQUENCE</scope>
    <source>
        <strain evidence="3">TY812</strain>
    </source>
</reference>
<gene>
    <name evidence="3" type="ORF">QXL92_02955</name>
</gene>
<dbReference type="AlphaFoldDB" id="A0A4R5WV75"/>
<accession>A0A4R5WV75</accession>
<dbReference type="EMBL" id="JAUFSA010000001">
    <property type="protein sequence ID" value="MDP7733716.1"/>
    <property type="molecule type" value="Genomic_DNA"/>
</dbReference>
<name>A0A4R5WV75_9MYCO</name>
<organism evidence="3 4">
    <name type="scientific">Mycobacterium paragordonae</name>
    <dbReference type="NCBI Taxonomy" id="1389713"/>
    <lineage>
        <taxon>Bacteria</taxon>
        <taxon>Bacillati</taxon>
        <taxon>Actinomycetota</taxon>
        <taxon>Actinomycetes</taxon>
        <taxon>Mycobacteriales</taxon>
        <taxon>Mycobacteriaceae</taxon>
        <taxon>Mycobacterium</taxon>
    </lineage>
</organism>
<dbReference type="InterPro" id="IPR041427">
    <property type="entry name" value="AbiJ-NTD3"/>
</dbReference>
<dbReference type="Proteomes" id="UP001229081">
    <property type="component" value="Unassembled WGS sequence"/>
</dbReference>